<reference evidence="2 3" key="1">
    <citation type="submission" date="2024-10" db="EMBL/GenBank/DDBJ databases">
        <authorList>
            <person name="Kim D."/>
        </authorList>
    </citation>
    <scope>NUCLEOTIDE SEQUENCE [LARGE SCALE GENOMIC DNA]</scope>
    <source>
        <strain evidence="2">Taebaek</strain>
    </source>
</reference>
<evidence type="ECO:0000256" key="1">
    <source>
        <dbReference type="SAM" id="MobiDB-lite"/>
    </source>
</evidence>
<sequence length="72" mass="8204">MLANNQQTTANANANAVDPFDVNWSQRVLEQSALKLMSPRAIPPLPQRRKTKDGRTFDQNQKIRSAMEKPRL</sequence>
<feature type="region of interest" description="Disordered" evidence="1">
    <location>
        <begin position="39"/>
        <end position="72"/>
    </location>
</feature>
<proteinExistence type="predicted"/>
<accession>A0ABD2JLG5</accession>
<evidence type="ECO:0000313" key="2">
    <source>
        <dbReference type="EMBL" id="KAL3091459.1"/>
    </source>
</evidence>
<evidence type="ECO:0000313" key="3">
    <source>
        <dbReference type="Proteomes" id="UP001620645"/>
    </source>
</evidence>
<dbReference type="Proteomes" id="UP001620645">
    <property type="component" value="Unassembled WGS sequence"/>
</dbReference>
<comment type="caution">
    <text evidence="2">The sequence shown here is derived from an EMBL/GenBank/DDBJ whole genome shotgun (WGS) entry which is preliminary data.</text>
</comment>
<name>A0ABD2JLG5_HETSC</name>
<keyword evidence="3" id="KW-1185">Reference proteome</keyword>
<organism evidence="2 3">
    <name type="scientific">Heterodera schachtii</name>
    <name type="common">Sugarbeet cyst nematode worm</name>
    <name type="synonym">Tylenchus schachtii</name>
    <dbReference type="NCBI Taxonomy" id="97005"/>
    <lineage>
        <taxon>Eukaryota</taxon>
        <taxon>Metazoa</taxon>
        <taxon>Ecdysozoa</taxon>
        <taxon>Nematoda</taxon>
        <taxon>Chromadorea</taxon>
        <taxon>Rhabditida</taxon>
        <taxon>Tylenchina</taxon>
        <taxon>Tylenchomorpha</taxon>
        <taxon>Tylenchoidea</taxon>
        <taxon>Heteroderidae</taxon>
        <taxon>Heteroderinae</taxon>
        <taxon>Heterodera</taxon>
    </lineage>
</organism>
<protein>
    <submittedName>
        <fullName evidence="2">Uncharacterized protein</fullName>
    </submittedName>
</protein>
<gene>
    <name evidence="2" type="ORF">niasHS_004864</name>
</gene>
<dbReference type="EMBL" id="JBICCN010000131">
    <property type="protein sequence ID" value="KAL3091459.1"/>
    <property type="molecule type" value="Genomic_DNA"/>
</dbReference>
<dbReference type="AlphaFoldDB" id="A0ABD2JLG5"/>